<evidence type="ECO:0000256" key="2">
    <source>
        <dbReference type="ARBA" id="ARBA00022840"/>
    </source>
</evidence>
<keyword evidence="5" id="KW-0418">Kinase</keyword>
<dbReference type="AlphaFoldDB" id="A0A2T1DEN8"/>
<dbReference type="PROSITE" id="PS00108">
    <property type="entry name" value="PROTEIN_KINASE_ST"/>
    <property type="match status" value="1"/>
</dbReference>
<dbReference type="InterPro" id="IPR011009">
    <property type="entry name" value="Kinase-like_dom_sf"/>
</dbReference>
<dbReference type="PANTHER" id="PTHR24363">
    <property type="entry name" value="SERINE/THREONINE PROTEIN KINASE"/>
    <property type="match status" value="1"/>
</dbReference>
<keyword evidence="3" id="KW-1133">Transmembrane helix</keyword>
<reference evidence="5 6" key="1">
    <citation type="submission" date="2018-02" db="EMBL/GenBank/DDBJ databases">
        <authorList>
            <person name="Cohen D.B."/>
            <person name="Kent A.D."/>
        </authorList>
    </citation>
    <scope>NUCLEOTIDE SEQUENCE [LARGE SCALE GENOMIC DNA]</scope>
    <source>
        <strain evidence="5 6">ULC007</strain>
    </source>
</reference>
<evidence type="ECO:0000313" key="6">
    <source>
        <dbReference type="Proteomes" id="UP000238634"/>
    </source>
</evidence>
<accession>A0A2T1DEN8</accession>
<keyword evidence="1" id="KW-0547">Nucleotide-binding</keyword>
<name>A0A2T1DEN8_9CYAN</name>
<dbReference type="EMBL" id="PVWG01000013">
    <property type="protein sequence ID" value="PSB18927.1"/>
    <property type="molecule type" value="Genomic_DNA"/>
</dbReference>
<proteinExistence type="predicted"/>
<evidence type="ECO:0000259" key="4">
    <source>
        <dbReference type="PROSITE" id="PS50011"/>
    </source>
</evidence>
<dbReference type="SMART" id="SM00220">
    <property type="entry name" value="S_TKc"/>
    <property type="match status" value="1"/>
</dbReference>
<dbReference type="SUPFAM" id="SSF56112">
    <property type="entry name" value="Protein kinase-like (PK-like)"/>
    <property type="match status" value="1"/>
</dbReference>
<feature type="transmembrane region" description="Helical" evidence="3">
    <location>
        <begin position="401"/>
        <end position="422"/>
    </location>
</feature>
<evidence type="ECO:0000313" key="5">
    <source>
        <dbReference type="EMBL" id="PSB18927.1"/>
    </source>
</evidence>
<dbReference type="GO" id="GO:0004674">
    <property type="term" value="F:protein serine/threonine kinase activity"/>
    <property type="evidence" value="ECO:0007669"/>
    <property type="project" value="UniProtKB-KW"/>
</dbReference>
<keyword evidence="2" id="KW-0067">ATP-binding</keyword>
<keyword evidence="6" id="KW-1185">Reference proteome</keyword>
<sequence>MELLHDRYQVEQSLGKKAGRQTLLARDLQTQELVVVKLLTFNHEFEWDDLKLFEREAETLKSLNHPAIPRYLDYFELESPTYKGVALVQSYIDAKSLEQHLKAGRSFSEADVQQLGRSLLEILIYLHSQQPPVVHRDLKPSNILLGDRSGNTVGQVYLVDFGSVQTLVAHEGSTITVVGTYGYMPPEQYGGRATPASDLYSLGATLICLATGRHPADLPQANLQIQFKSSAALNESVADWLEWLTEPALDRRLTSAQEALQVLQAGRSRSLSTSEEKTRIVPQVTKDQIFWNAVWRTSSVGAIAGASSYTAAALIASAKYYTSYSPMLMSLVLTAIFGGAMGLGLGFLNGLLMAALTNRFFLPLKKAWLYRWSVGIFTTGFSLAIMSPVLMMLSPNWQADLIPIILALSMGSASQFFAQWYVKENRREKD</sequence>
<dbReference type="Gene3D" id="3.30.200.20">
    <property type="entry name" value="Phosphorylase Kinase, domain 1"/>
    <property type="match status" value="1"/>
</dbReference>
<comment type="caution">
    <text evidence="5">The sequence shown here is derived from an EMBL/GenBank/DDBJ whole genome shotgun (WGS) entry which is preliminary data.</text>
</comment>
<keyword evidence="5" id="KW-0808">Transferase</keyword>
<dbReference type="Proteomes" id="UP000238634">
    <property type="component" value="Unassembled WGS sequence"/>
</dbReference>
<evidence type="ECO:0000256" key="3">
    <source>
        <dbReference type="SAM" id="Phobius"/>
    </source>
</evidence>
<dbReference type="PANTHER" id="PTHR24363:SF7">
    <property type="entry name" value="SERINE_THREONINE-PROTEIN KINASE-LIKE PROTEIN E"/>
    <property type="match status" value="1"/>
</dbReference>
<feature type="domain" description="Protein kinase" evidence="4">
    <location>
        <begin position="8"/>
        <end position="263"/>
    </location>
</feature>
<organism evidence="5 6">
    <name type="scientific">Phormidesmis priestleyi ULC007</name>
    <dbReference type="NCBI Taxonomy" id="1920490"/>
    <lineage>
        <taxon>Bacteria</taxon>
        <taxon>Bacillati</taxon>
        <taxon>Cyanobacteriota</taxon>
        <taxon>Cyanophyceae</taxon>
        <taxon>Leptolyngbyales</taxon>
        <taxon>Leptolyngbyaceae</taxon>
        <taxon>Phormidesmis</taxon>
    </lineage>
</organism>
<dbReference type="CDD" id="cd14014">
    <property type="entry name" value="STKc_PknB_like"/>
    <property type="match status" value="1"/>
</dbReference>
<keyword evidence="5" id="KW-0723">Serine/threonine-protein kinase</keyword>
<dbReference type="STRING" id="1920490.GCA_001895925_04774"/>
<keyword evidence="3" id="KW-0812">Transmembrane</keyword>
<dbReference type="InterPro" id="IPR000719">
    <property type="entry name" value="Prot_kinase_dom"/>
</dbReference>
<dbReference type="Pfam" id="PF00069">
    <property type="entry name" value="Pkinase"/>
    <property type="match status" value="1"/>
</dbReference>
<dbReference type="PROSITE" id="PS50011">
    <property type="entry name" value="PROTEIN_KINASE_DOM"/>
    <property type="match status" value="1"/>
</dbReference>
<evidence type="ECO:0000256" key="1">
    <source>
        <dbReference type="ARBA" id="ARBA00022741"/>
    </source>
</evidence>
<dbReference type="Gene3D" id="1.10.510.10">
    <property type="entry name" value="Transferase(Phosphotransferase) domain 1"/>
    <property type="match status" value="1"/>
</dbReference>
<dbReference type="GO" id="GO:0005524">
    <property type="term" value="F:ATP binding"/>
    <property type="evidence" value="ECO:0007669"/>
    <property type="project" value="UniProtKB-KW"/>
</dbReference>
<protein>
    <submittedName>
        <fullName evidence="5">Serine/threonine protein kinase</fullName>
    </submittedName>
</protein>
<dbReference type="RefSeq" id="WP_073072104.1">
    <property type="nucleotide sequence ID" value="NZ_MPPI01000014.1"/>
</dbReference>
<gene>
    <name evidence="5" type="ORF">C7B65_12960</name>
</gene>
<dbReference type="OrthoDB" id="502205at2"/>
<feature type="transmembrane region" description="Helical" evidence="3">
    <location>
        <begin position="327"/>
        <end position="356"/>
    </location>
</feature>
<dbReference type="InterPro" id="IPR008271">
    <property type="entry name" value="Ser/Thr_kinase_AS"/>
</dbReference>
<keyword evidence="3" id="KW-0472">Membrane</keyword>
<feature type="transmembrane region" description="Helical" evidence="3">
    <location>
        <begin position="300"/>
        <end position="321"/>
    </location>
</feature>
<reference evidence="5 6" key="2">
    <citation type="submission" date="2018-03" db="EMBL/GenBank/DDBJ databases">
        <title>The ancient ancestry and fast evolution of plastids.</title>
        <authorList>
            <person name="Moore K.R."/>
            <person name="Magnabosco C."/>
            <person name="Momper L."/>
            <person name="Gold D.A."/>
            <person name="Bosak T."/>
            <person name="Fournier G.P."/>
        </authorList>
    </citation>
    <scope>NUCLEOTIDE SEQUENCE [LARGE SCALE GENOMIC DNA]</scope>
    <source>
        <strain evidence="5 6">ULC007</strain>
    </source>
</reference>
<feature type="transmembrane region" description="Helical" evidence="3">
    <location>
        <begin position="368"/>
        <end position="389"/>
    </location>
</feature>